<name>A0A855XQ98_9BACL</name>
<protein>
    <submittedName>
        <fullName evidence="3">L-fuconolactonase</fullName>
    </submittedName>
</protein>
<dbReference type="AlphaFoldDB" id="A0A855XQ98"/>
<proteinExistence type="inferred from homology"/>
<dbReference type="GO" id="GO:0016787">
    <property type="term" value="F:hydrolase activity"/>
    <property type="evidence" value="ECO:0007669"/>
    <property type="project" value="InterPro"/>
</dbReference>
<dbReference type="SUPFAM" id="SSF51556">
    <property type="entry name" value="Metallo-dependent hydrolases"/>
    <property type="match status" value="1"/>
</dbReference>
<evidence type="ECO:0000313" key="5">
    <source>
        <dbReference type="Proteomes" id="UP000247078"/>
    </source>
</evidence>
<dbReference type="EMBL" id="QGTZ01000010">
    <property type="protein sequence ID" value="PWW36748.1"/>
    <property type="molecule type" value="Genomic_DNA"/>
</dbReference>
<sequence>MRLDAHQHFWNYNIREYGWIEEHMSVIRRSFLPEDLEPLLTRAGISGCMAVQARQSLEETEWLLDLAERHEFIRGVVGWVDLCSVEAEHQLEKYASSPWLKGVRHVIQDEPDVQFVLRDDFQRGIALLQQYNLAYDLLVSKEQLPYAVELVKMFPEQRFVLDHLAKPDIKAGTVSPWKEALYSLSEQPNVYCKLSGMITEADWTNWKQEDFAPYLNIALEAFGADRVMFGSDWPVCTVAGTYAHVLEIITKHTSCMSEVEKQMIFGGTCATFYQLS</sequence>
<dbReference type="InterPro" id="IPR052350">
    <property type="entry name" value="Metallo-dep_Lactonases"/>
</dbReference>
<dbReference type="Proteomes" id="UP000248827">
    <property type="component" value="Unassembled WGS sequence"/>
</dbReference>
<reference evidence="3 5" key="1">
    <citation type="submission" date="2018-05" db="EMBL/GenBank/DDBJ databases">
        <title>Freshwater and sediment microbial communities from various areas in North America, analyzing microbe dynamics in response to fracking.</title>
        <authorList>
            <person name="Lamendella R."/>
        </authorList>
    </citation>
    <scope>NUCLEOTIDE SEQUENCE [LARGE SCALE GENOMIC DNA]</scope>
    <source>
        <strain evidence="3 5">DB-3</strain>
        <strain evidence="4 6">NG-13</strain>
    </source>
</reference>
<gene>
    <name evidence="4" type="ORF">DET54_102112</name>
    <name evidence="3" type="ORF">DET56_110187</name>
</gene>
<dbReference type="OrthoDB" id="5450317at2"/>
<dbReference type="InterPro" id="IPR006680">
    <property type="entry name" value="Amidohydro-rel"/>
</dbReference>
<dbReference type="Gene3D" id="3.20.20.140">
    <property type="entry name" value="Metal-dependent hydrolases"/>
    <property type="match status" value="1"/>
</dbReference>
<evidence type="ECO:0000313" key="4">
    <source>
        <dbReference type="EMBL" id="RAJ00625.1"/>
    </source>
</evidence>
<accession>A0A855XQ98</accession>
<dbReference type="RefSeq" id="WP_110001049.1">
    <property type="nucleotide sequence ID" value="NZ_QGTZ01000010.1"/>
</dbReference>
<keyword evidence="6" id="KW-1185">Reference proteome</keyword>
<evidence type="ECO:0000313" key="3">
    <source>
        <dbReference type="EMBL" id="PWW36748.1"/>
    </source>
</evidence>
<dbReference type="Pfam" id="PF04909">
    <property type="entry name" value="Amidohydro_2"/>
    <property type="match status" value="1"/>
</dbReference>
<evidence type="ECO:0000313" key="6">
    <source>
        <dbReference type="Proteomes" id="UP000248827"/>
    </source>
</evidence>
<comment type="caution">
    <text evidence="3">The sequence shown here is derived from an EMBL/GenBank/DDBJ whole genome shotgun (WGS) entry which is preliminary data.</text>
</comment>
<evidence type="ECO:0000259" key="2">
    <source>
        <dbReference type="Pfam" id="PF04909"/>
    </source>
</evidence>
<evidence type="ECO:0000256" key="1">
    <source>
        <dbReference type="ARBA" id="ARBA00038310"/>
    </source>
</evidence>
<dbReference type="EMBL" id="QLLI01000002">
    <property type="protein sequence ID" value="RAJ00625.1"/>
    <property type="molecule type" value="Genomic_DNA"/>
</dbReference>
<feature type="domain" description="Amidohydrolase-related" evidence="2">
    <location>
        <begin position="4"/>
        <end position="274"/>
    </location>
</feature>
<dbReference type="PANTHER" id="PTHR43569:SF2">
    <property type="entry name" value="AMIDOHYDROLASE-RELATED DOMAIN-CONTAINING PROTEIN"/>
    <property type="match status" value="1"/>
</dbReference>
<dbReference type="InterPro" id="IPR032466">
    <property type="entry name" value="Metal_Hydrolase"/>
</dbReference>
<dbReference type="Proteomes" id="UP000247078">
    <property type="component" value="Unassembled WGS sequence"/>
</dbReference>
<comment type="similarity">
    <text evidence="1">Belongs to the metallo-dependent hydrolases superfamily.</text>
</comment>
<organism evidence="3 5">
    <name type="scientific">Paenibacillus pabuli</name>
    <dbReference type="NCBI Taxonomy" id="1472"/>
    <lineage>
        <taxon>Bacteria</taxon>
        <taxon>Bacillati</taxon>
        <taxon>Bacillota</taxon>
        <taxon>Bacilli</taxon>
        <taxon>Bacillales</taxon>
        <taxon>Paenibacillaceae</taxon>
        <taxon>Paenibacillus</taxon>
    </lineage>
</organism>
<dbReference type="PANTHER" id="PTHR43569">
    <property type="entry name" value="AMIDOHYDROLASE"/>
    <property type="match status" value="1"/>
</dbReference>